<dbReference type="RefSeq" id="XP_002508032.1">
    <property type="nucleotide sequence ID" value="XM_002507986.1"/>
</dbReference>
<dbReference type="GeneID" id="8245943"/>
<gene>
    <name evidence="3" type="ORF">MICPUN_60934</name>
</gene>
<protein>
    <recommendedName>
        <fullName evidence="2">PUB domain-containing protein</fullName>
    </recommendedName>
</protein>
<dbReference type="EMBL" id="CP001575">
    <property type="protein sequence ID" value="ACO69290.1"/>
    <property type="molecule type" value="Genomic_DNA"/>
</dbReference>
<feature type="region of interest" description="Disordered" evidence="1">
    <location>
        <begin position="227"/>
        <end position="274"/>
    </location>
</feature>
<dbReference type="InParanoid" id="C1FGM8"/>
<proteinExistence type="predicted"/>
<dbReference type="eggNOG" id="ENOG502R788">
    <property type="taxonomic scope" value="Eukaryota"/>
</dbReference>
<keyword evidence="4" id="KW-1185">Reference proteome</keyword>
<dbReference type="SUPFAM" id="SSF143503">
    <property type="entry name" value="PUG domain-like"/>
    <property type="match status" value="1"/>
</dbReference>
<dbReference type="Pfam" id="PF09409">
    <property type="entry name" value="PUB"/>
    <property type="match status" value="1"/>
</dbReference>
<reference evidence="3 4" key="1">
    <citation type="journal article" date="2009" name="Science">
        <title>Green evolution and dynamic adaptations revealed by genomes of the marine picoeukaryotes Micromonas.</title>
        <authorList>
            <person name="Worden A.Z."/>
            <person name="Lee J.H."/>
            <person name="Mock T."/>
            <person name="Rouze P."/>
            <person name="Simmons M.P."/>
            <person name="Aerts A.L."/>
            <person name="Allen A.E."/>
            <person name="Cuvelier M.L."/>
            <person name="Derelle E."/>
            <person name="Everett M.V."/>
            <person name="Foulon E."/>
            <person name="Grimwood J."/>
            <person name="Gundlach H."/>
            <person name="Henrissat B."/>
            <person name="Napoli C."/>
            <person name="McDonald S.M."/>
            <person name="Parker M.S."/>
            <person name="Rombauts S."/>
            <person name="Salamov A."/>
            <person name="Von Dassow P."/>
            <person name="Badger J.H."/>
            <person name="Coutinho P.M."/>
            <person name="Demir E."/>
            <person name="Dubchak I."/>
            <person name="Gentemann C."/>
            <person name="Eikrem W."/>
            <person name="Gready J.E."/>
            <person name="John U."/>
            <person name="Lanier W."/>
            <person name="Lindquist E.A."/>
            <person name="Lucas S."/>
            <person name="Mayer K.F."/>
            <person name="Moreau H."/>
            <person name="Not F."/>
            <person name="Otillar R."/>
            <person name="Panaud O."/>
            <person name="Pangilinan J."/>
            <person name="Paulsen I."/>
            <person name="Piegu B."/>
            <person name="Poliakov A."/>
            <person name="Robbens S."/>
            <person name="Schmutz J."/>
            <person name="Toulza E."/>
            <person name="Wyss T."/>
            <person name="Zelensky A."/>
            <person name="Zhou K."/>
            <person name="Armbrust E.V."/>
            <person name="Bhattacharya D."/>
            <person name="Goodenough U.W."/>
            <person name="Van de Peer Y."/>
            <person name="Grigoriev I.V."/>
        </authorList>
    </citation>
    <scope>NUCLEOTIDE SEQUENCE [LARGE SCALE GENOMIC DNA]</scope>
    <source>
        <strain evidence="4">RCC299 / NOUM17</strain>
    </source>
</reference>
<organism evidence="3 4">
    <name type="scientific">Micromonas commoda (strain RCC299 / NOUM17 / CCMP2709)</name>
    <name type="common">Picoplanktonic green alga</name>
    <dbReference type="NCBI Taxonomy" id="296587"/>
    <lineage>
        <taxon>Eukaryota</taxon>
        <taxon>Viridiplantae</taxon>
        <taxon>Chlorophyta</taxon>
        <taxon>Mamiellophyceae</taxon>
        <taxon>Mamiellales</taxon>
        <taxon>Mamiellaceae</taxon>
        <taxon>Micromonas</taxon>
    </lineage>
</organism>
<feature type="compositionally biased region" description="Basic and acidic residues" evidence="1">
    <location>
        <begin position="1"/>
        <end position="16"/>
    </location>
</feature>
<dbReference type="InterPro" id="IPR018997">
    <property type="entry name" value="PUB_domain"/>
</dbReference>
<dbReference type="OMA" id="LCERAQQ"/>
<feature type="compositionally biased region" description="Basic and acidic residues" evidence="1">
    <location>
        <begin position="227"/>
        <end position="266"/>
    </location>
</feature>
<evidence type="ECO:0000256" key="1">
    <source>
        <dbReference type="SAM" id="MobiDB-lite"/>
    </source>
</evidence>
<dbReference type="AlphaFoldDB" id="C1FGM8"/>
<dbReference type="Gene3D" id="1.20.58.2190">
    <property type="match status" value="1"/>
</dbReference>
<dbReference type="KEGG" id="mis:MICPUN_60934"/>
<evidence type="ECO:0000313" key="4">
    <source>
        <dbReference type="Proteomes" id="UP000002009"/>
    </source>
</evidence>
<accession>C1FGM8</accession>
<feature type="compositionally biased region" description="Low complexity" evidence="1">
    <location>
        <begin position="76"/>
        <end position="90"/>
    </location>
</feature>
<dbReference type="CDD" id="cd09212">
    <property type="entry name" value="PUB"/>
    <property type="match status" value="1"/>
</dbReference>
<dbReference type="Proteomes" id="UP000002009">
    <property type="component" value="Chromosome 8"/>
</dbReference>
<dbReference type="OrthoDB" id="336240at2759"/>
<name>C1FGM8_MICCC</name>
<evidence type="ECO:0000313" key="3">
    <source>
        <dbReference type="EMBL" id="ACO69290.1"/>
    </source>
</evidence>
<feature type="domain" description="PUB" evidence="2">
    <location>
        <begin position="135"/>
        <end position="200"/>
    </location>
</feature>
<sequence length="274" mass="30049">MSAGQDSREDTARESGSDSESDSDSDERGRARHGAPRAATVAGARFANATGAVARDATPAQRSAESVERDARRARAAAAEAAAARAAAAAVQPTSPQNEAESPDSRDGTAEAKERLIRAVTAILNPLVNPPPLQEQCVVTLHTLCKNVVDNPSDDRYRRVKATSRTMTQKVLACRGGEEFLAAAGWRKVALDYEGYYRCEDTAHCIELLRIAEDVLRKNLRLCREKTERHERAKTREKDDAARQKEEARRAIEEDKARRREAEERKRAAKAAAS</sequence>
<feature type="region of interest" description="Disordered" evidence="1">
    <location>
        <begin position="1"/>
        <end position="111"/>
    </location>
</feature>
<evidence type="ECO:0000259" key="2">
    <source>
        <dbReference type="Pfam" id="PF09409"/>
    </source>
</evidence>
<dbReference type="InterPro" id="IPR036339">
    <property type="entry name" value="PUB-like_dom_sf"/>
</dbReference>